<dbReference type="RefSeq" id="WP_171183918.1">
    <property type="nucleotide sequence ID" value="NZ_WTPX01000014.1"/>
</dbReference>
<proteinExistence type="predicted"/>
<comment type="caution">
    <text evidence="3">The sequence shown here is derived from an EMBL/GenBank/DDBJ whole genome shotgun (WGS) entry which is preliminary data.</text>
</comment>
<dbReference type="SUPFAM" id="SSF48452">
    <property type="entry name" value="TPR-like"/>
    <property type="match status" value="1"/>
</dbReference>
<feature type="domain" description="DUF6398" evidence="2">
    <location>
        <begin position="30"/>
        <end position="134"/>
    </location>
</feature>
<reference evidence="3 4" key="1">
    <citation type="journal article" date="2020" name="Syst. Appl. Microbiol.">
        <title>Alienimonas chondri sp. nov., a novel planctomycete isolated from the biofilm of the red alga Chondrus crispus.</title>
        <authorList>
            <person name="Vitorino I."/>
            <person name="Albuquerque L."/>
            <person name="Wiegand S."/>
            <person name="Kallscheuer N."/>
            <person name="da Costa M.S."/>
            <person name="Lobo-da-Cunha A."/>
            <person name="Jogler C."/>
            <person name="Lage O.M."/>
        </authorList>
    </citation>
    <scope>NUCLEOTIDE SEQUENCE [LARGE SCALE GENOMIC DNA]</scope>
    <source>
        <strain evidence="3 4">LzC2</strain>
    </source>
</reference>
<dbReference type="Pfam" id="PF19935">
    <property type="entry name" value="DUF6398"/>
    <property type="match status" value="1"/>
</dbReference>
<gene>
    <name evidence="3" type="ORF">LzC2_07550</name>
</gene>
<evidence type="ECO:0000259" key="2">
    <source>
        <dbReference type="Pfam" id="PF19935"/>
    </source>
</evidence>
<evidence type="ECO:0000313" key="4">
    <source>
        <dbReference type="Proteomes" id="UP000609651"/>
    </source>
</evidence>
<evidence type="ECO:0000256" key="1">
    <source>
        <dbReference type="SAM" id="MobiDB-lite"/>
    </source>
</evidence>
<feature type="region of interest" description="Disordered" evidence="1">
    <location>
        <begin position="144"/>
        <end position="164"/>
    </location>
</feature>
<keyword evidence="4" id="KW-1185">Reference proteome</keyword>
<dbReference type="Gene3D" id="1.25.40.10">
    <property type="entry name" value="Tetratricopeptide repeat domain"/>
    <property type="match status" value="1"/>
</dbReference>
<evidence type="ECO:0000313" key="3">
    <source>
        <dbReference type="EMBL" id="NNJ24696.1"/>
    </source>
</evidence>
<name>A0ABX1VB98_9PLAN</name>
<feature type="compositionally biased region" description="Basic residues" evidence="1">
    <location>
        <begin position="365"/>
        <end position="384"/>
    </location>
</feature>
<accession>A0ABX1VB98</accession>
<feature type="region of interest" description="Disordered" evidence="1">
    <location>
        <begin position="358"/>
        <end position="384"/>
    </location>
</feature>
<protein>
    <recommendedName>
        <fullName evidence="2">DUF6398 domain-containing protein</fullName>
    </recommendedName>
</protein>
<dbReference type="Proteomes" id="UP000609651">
    <property type="component" value="Unassembled WGS sequence"/>
</dbReference>
<dbReference type="InterPro" id="IPR045651">
    <property type="entry name" value="DUF6398"/>
</dbReference>
<dbReference type="EMBL" id="WTPX01000014">
    <property type="protein sequence ID" value="NNJ24696.1"/>
    <property type="molecule type" value="Genomic_DNA"/>
</dbReference>
<organism evidence="3 4">
    <name type="scientific">Alienimonas chondri</name>
    <dbReference type="NCBI Taxonomy" id="2681879"/>
    <lineage>
        <taxon>Bacteria</taxon>
        <taxon>Pseudomonadati</taxon>
        <taxon>Planctomycetota</taxon>
        <taxon>Planctomycetia</taxon>
        <taxon>Planctomycetales</taxon>
        <taxon>Planctomycetaceae</taxon>
        <taxon>Alienimonas</taxon>
    </lineage>
</organism>
<dbReference type="InterPro" id="IPR011990">
    <property type="entry name" value="TPR-like_helical_dom_sf"/>
</dbReference>
<sequence>MPVHDRSDRSDEAGSLLDEVPLRLRSRFLQIVERTDALCEARLGDGYRDLCRTMAAALCQDGSPVGRGKPESWAAGVIYSVGSLNFLTDPSQDPHMRAEEVAEACGVSPATMYNKARILREGLDLSPLDWEWMLPERRERYPSAALGAPTRPRDRGAPGGKGAEPTEIHLVQYEVTEEPIFEEYDESLPPAERAAIEAVGAAAVAGEGADRLDEIRTLIERHPDHPPLRNFLAVALQAAGRGEEAAAEIEATYRLFPDYLFARLNYAGQLIAADRLDEFPDVFGGRLALAWLYPEREGRFHVSEFIGFHALMGQYHAAIGDYDAAERDYELCEDVAPNHPQVERLLTRLTFAQLAKALDGPSRTDRRRTPKKKRPSKRKRRGKK</sequence>